<dbReference type="Pfam" id="PF13672">
    <property type="entry name" value="PP2C_2"/>
    <property type="match status" value="1"/>
</dbReference>
<dbReference type="Gene3D" id="3.60.40.10">
    <property type="entry name" value="PPM-type phosphatase domain"/>
    <property type="match status" value="1"/>
</dbReference>
<evidence type="ECO:0000256" key="7">
    <source>
        <dbReference type="SAM" id="Phobius"/>
    </source>
</evidence>
<dbReference type="AlphaFoldDB" id="A0A135I893"/>
<dbReference type="PROSITE" id="PS00108">
    <property type="entry name" value="PROTEIN_KINASE_ST"/>
    <property type="match status" value="1"/>
</dbReference>
<comment type="caution">
    <text evidence="10">The sequence shown here is derived from an EMBL/GenBank/DDBJ whole genome shotgun (WGS) entry which is preliminary data.</text>
</comment>
<keyword evidence="7" id="KW-0812">Transmembrane</keyword>
<evidence type="ECO:0000256" key="1">
    <source>
        <dbReference type="ARBA" id="ARBA00022527"/>
    </source>
</evidence>
<dbReference type="InterPro" id="IPR008271">
    <property type="entry name" value="Ser/Thr_kinase_AS"/>
</dbReference>
<proteinExistence type="predicted"/>
<dbReference type="SMART" id="SM00220">
    <property type="entry name" value="S_TKc"/>
    <property type="match status" value="1"/>
</dbReference>
<dbReference type="CDD" id="cd00143">
    <property type="entry name" value="PP2Cc"/>
    <property type="match status" value="1"/>
</dbReference>
<dbReference type="SMART" id="SM00331">
    <property type="entry name" value="PP2C_SIG"/>
    <property type="match status" value="1"/>
</dbReference>
<organism evidence="10 11">
    <name type="scientific">Enterovibrio coralii</name>
    <dbReference type="NCBI Taxonomy" id="294935"/>
    <lineage>
        <taxon>Bacteria</taxon>
        <taxon>Pseudomonadati</taxon>
        <taxon>Pseudomonadota</taxon>
        <taxon>Gammaproteobacteria</taxon>
        <taxon>Vibrionales</taxon>
        <taxon>Vibrionaceae</taxon>
        <taxon>Enterovibrio</taxon>
    </lineage>
</organism>
<gene>
    <name evidence="10" type="ORF">ATN88_03165</name>
</gene>
<evidence type="ECO:0000259" key="9">
    <source>
        <dbReference type="PROSITE" id="PS51746"/>
    </source>
</evidence>
<evidence type="ECO:0000259" key="8">
    <source>
        <dbReference type="PROSITE" id="PS50011"/>
    </source>
</evidence>
<feature type="transmembrane region" description="Helical" evidence="7">
    <location>
        <begin position="587"/>
        <end position="607"/>
    </location>
</feature>
<feature type="region of interest" description="Disordered" evidence="6">
    <location>
        <begin position="1"/>
        <end position="25"/>
    </location>
</feature>
<dbReference type="EMBL" id="LNTY01000034">
    <property type="protein sequence ID" value="KXF81671.1"/>
    <property type="molecule type" value="Genomic_DNA"/>
</dbReference>
<evidence type="ECO:0000256" key="3">
    <source>
        <dbReference type="ARBA" id="ARBA00022741"/>
    </source>
</evidence>
<name>A0A135I893_9GAMM</name>
<dbReference type="PROSITE" id="PS50011">
    <property type="entry name" value="PROTEIN_KINASE_DOM"/>
    <property type="match status" value="1"/>
</dbReference>
<keyword evidence="2" id="KW-0808">Transferase</keyword>
<keyword evidence="11" id="KW-1185">Reference proteome</keyword>
<evidence type="ECO:0000313" key="10">
    <source>
        <dbReference type="EMBL" id="KXF81671.1"/>
    </source>
</evidence>
<dbReference type="GO" id="GO:0004674">
    <property type="term" value="F:protein serine/threonine kinase activity"/>
    <property type="evidence" value="ECO:0007669"/>
    <property type="project" value="UniProtKB-KW"/>
</dbReference>
<dbReference type="OrthoDB" id="9801841at2"/>
<keyword evidence="7" id="KW-1133">Transmembrane helix</keyword>
<dbReference type="STRING" id="294935.ATN88_03165"/>
<dbReference type="InterPro" id="IPR011009">
    <property type="entry name" value="Kinase-like_dom_sf"/>
</dbReference>
<evidence type="ECO:0000256" key="4">
    <source>
        <dbReference type="ARBA" id="ARBA00022777"/>
    </source>
</evidence>
<feature type="compositionally biased region" description="Polar residues" evidence="6">
    <location>
        <begin position="1"/>
        <end position="17"/>
    </location>
</feature>
<sequence>MKPENLSTSALETTPNLSKGKPTGEEHSVASQLVVQAGGYSIAGIKPPNQDAFAVCIPKKTHVLKHKGVVAAIADGVSSSNVSQKASEMSVTEFINDYLDTSATWKTRDAAGKVLRSLNQWLYHHGQQAGSASNAMVAAFGAVVIKSNTVHLFHAGDCRVYLFRQHLLKQITEDHRRYTHKKTHYLTRALGIDSHLNVDYQSVGIEAGDWLMMTTDGIHDALSLEALTSLLNEAKNKAGEAKPDLEEISRALTDAALDAGSDDNVTCLLMSVDSVPPPTLDEALQDIDGRRIPSVLKEGQQIDHYRIARVMHSGSRSHIYLARSDLDGKQYVLKMPSQNFADDPVYLSGFVQEGWIGEQIKQRGVMKIHPRSRHSPFLYHVCDYVEGVTLRQWMLDNPRPTLTEVRTLAKGAIRAMRVLQRMSVVHRDIKPDNLMVDKDLNVTLIDYGTAQAGGMGELAGQREESYAVGDLNYAAPEYLKGNAATTESDVFSLGVSIYEVLTGHLPYKAVNASNPNASSRGKYVPATVYRPDIPDWFDAALKKACHSIPSARYKVLSEFEQDLKKPPAGFKTQQQSLPLIEKDPLTFWKGLSAFLFVLVMVLCGLLVSR</sequence>
<keyword evidence="1 10" id="KW-0723">Serine/threonine-protein kinase</keyword>
<dbReference type="Gene3D" id="3.30.200.20">
    <property type="entry name" value="Phosphorylase Kinase, domain 1"/>
    <property type="match status" value="1"/>
</dbReference>
<keyword evidence="4 10" id="KW-0418">Kinase</keyword>
<evidence type="ECO:0000256" key="6">
    <source>
        <dbReference type="SAM" id="MobiDB-lite"/>
    </source>
</evidence>
<feature type="domain" description="PPM-type phosphatase" evidence="9">
    <location>
        <begin position="36"/>
        <end position="272"/>
    </location>
</feature>
<dbReference type="InterPro" id="IPR001932">
    <property type="entry name" value="PPM-type_phosphatase-like_dom"/>
</dbReference>
<accession>A0A135I893</accession>
<keyword evidence="3" id="KW-0547">Nucleotide-binding</keyword>
<dbReference type="SUPFAM" id="SSF81606">
    <property type="entry name" value="PP2C-like"/>
    <property type="match status" value="1"/>
</dbReference>
<dbReference type="CDD" id="cd14014">
    <property type="entry name" value="STKc_PknB_like"/>
    <property type="match status" value="1"/>
</dbReference>
<evidence type="ECO:0000256" key="2">
    <source>
        <dbReference type="ARBA" id="ARBA00022679"/>
    </source>
</evidence>
<keyword evidence="5" id="KW-0067">ATP-binding</keyword>
<feature type="domain" description="Protein kinase" evidence="8">
    <location>
        <begin position="305"/>
        <end position="609"/>
    </location>
</feature>
<evidence type="ECO:0000313" key="11">
    <source>
        <dbReference type="Proteomes" id="UP000070529"/>
    </source>
</evidence>
<dbReference type="InterPro" id="IPR036457">
    <property type="entry name" value="PPM-type-like_dom_sf"/>
</dbReference>
<dbReference type="Gene3D" id="1.10.510.10">
    <property type="entry name" value="Transferase(Phosphotransferase) domain 1"/>
    <property type="match status" value="1"/>
</dbReference>
<reference evidence="10 11" key="1">
    <citation type="submission" date="2015-11" db="EMBL/GenBank/DDBJ databases">
        <title>Genomic Taxonomy of the Vibrionaceae.</title>
        <authorList>
            <person name="Gomez-Gil B."/>
            <person name="Enciso-Ibarra J."/>
        </authorList>
    </citation>
    <scope>NUCLEOTIDE SEQUENCE [LARGE SCALE GENOMIC DNA]</scope>
    <source>
        <strain evidence="10 11">CAIM 912</strain>
    </source>
</reference>
<keyword evidence="7" id="KW-0472">Membrane</keyword>
<dbReference type="PROSITE" id="PS51746">
    <property type="entry name" value="PPM_2"/>
    <property type="match status" value="1"/>
</dbReference>
<dbReference type="SUPFAM" id="SSF56112">
    <property type="entry name" value="Protein kinase-like (PK-like)"/>
    <property type="match status" value="1"/>
</dbReference>
<dbReference type="PANTHER" id="PTHR24351">
    <property type="entry name" value="RIBOSOMAL PROTEIN S6 KINASE"/>
    <property type="match status" value="1"/>
</dbReference>
<protein>
    <submittedName>
        <fullName evidence="10">Serine/threonine protein kinase</fullName>
    </submittedName>
</protein>
<dbReference type="InterPro" id="IPR000719">
    <property type="entry name" value="Prot_kinase_dom"/>
</dbReference>
<dbReference type="RefSeq" id="WP_067417147.1">
    <property type="nucleotide sequence ID" value="NZ_LNTY01000034.1"/>
</dbReference>
<dbReference type="GO" id="GO:0005524">
    <property type="term" value="F:ATP binding"/>
    <property type="evidence" value="ECO:0007669"/>
    <property type="project" value="UniProtKB-KW"/>
</dbReference>
<dbReference type="Proteomes" id="UP000070529">
    <property type="component" value="Unassembled WGS sequence"/>
</dbReference>
<dbReference type="SMART" id="SM00332">
    <property type="entry name" value="PP2Cc"/>
    <property type="match status" value="1"/>
</dbReference>
<dbReference type="Pfam" id="PF00069">
    <property type="entry name" value="Pkinase"/>
    <property type="match status" value="1"/>
</dbReference>
<evidence type="ECO:0000256" key="5">
    <source>
        <dbReference type="ARBA" id="ARBA00022840"/>
    </source>
</evidence>